<proteinExistence type="predicted"/>
<gene>
    <name evidence="1" type="ORF">skT53_21890</name>
</gene>
<dbReference type="Gene3D" id="2.60.300.12">
    <property type="entry name" value="HesB-like domain"/>
    <property type="match status" value="1"/>
</dbReference>
<evidence type="ECO:0008006" key="3">
    <source>
        <dbReference type="Google" id="ProtNLM"/>
    </source>
</evidence>
<dbReference type="EMBL" id="AP023366">
    <property type="protein sequence ID" value="BCJ87204.1"/>
    <property type="molecule type" value="Genomic_DNA"/>
</dbReference>
<evidence type="ECO:0000313" key="2">
    <source>
        <dbReference type="Proteomes" id="UP000593802"/>
    </source>
</evidence>
<protein>
    <recommendedName>
        <fullName evidence="3">Iron-sulfur cluster assembly accessory protein</fullName>
    </recommendedName>
</protein>
<dbReference type="Proteomes" id="UP000593802">
    <property type="component" value="Chromosome"/>
</dbReference>
<dbReference type="SUPFAM" id="SSF89360">
    <property type="entry name" value="HesB-like domain"/>
    <property type="match status" value="1"/>
</dbReference>
<accession>A0A7I8DAS8</accession>
<sequence length="117" mass="13278">MIVVRDKETKMRRAVAAVEVTFNQLAIRKLKEAMEGQEAKGMKVRLVVNHVHGDHAHYSVTLSAPTAHDEVVDAGGLEVLLDRRQSEWLDGVQVKYLLYPEEGWKITNPRKNNHGDH</sequence>
<keyword evidence="2" id="KW-1185">Reference proteome</keyword>
<evidence type="ECO:0000313" key="1">
    <source>
        <dbReference type="EMBL" id="BCJ87204.1"/>
    </source>
</evidence>
<name>A0A7I8DAS8_9BACL</name>
<reference evidence="1 2" key="1">
    <citation type="submission" date="2020-08" db="EMBL/GenBank/DDBJ databases">
        <title>Complete Genome Sequence of Effusibacillus dendaii Strain skT53, Isolated from Farmland soil.</title>
        <authorList>
            <person name="Konishi T."/>
            <person name="Kawasaki H."/>
        </authorList>
    </citation>
    <scope>NUCLEOTIDE SEQUENCE [LARGE SCALE GENOMIC DNA]</scope>
    <source>
        <strain evidence="2">skT53</strain>
    </source>
</reference>
<dbReference type="InterPro" id="IPR035903">
    <property type="entry name" value="HesB-like_dom_sf"/>
</dbReference>
<dbReference type="KEGG" id="eff:skT53_21890"/>
<dbReference type="AlphaFoldDB" id="A0A7I8DAS8"/>
<organism evidence="1 2">
    <name type="scientific">Effusibacillus dendaii</name>
    <dbReference type="NCBI Taxonomy" id="2743772"/>
    <lineage>
        <taxon>Bacteria</taxon>
        <taxon>Bacillati</taxon>
        <taxon>Bacillota</taxon>
        <taxon>Bacilli</taxon>
        <taxon>Bacillales</taxon>
        <taxon>Alicyclobacillaceae</taxon>
        <taxon>Effusibacillus</taxon>
    </lineage>
</organism>